<dbReference type="GO" id="GO:0004252">
    <property type="term" value="F:serine-type endopeptidase activity"/>
    <property type="evidence" value="ECO:0007669"/>
    <property type="project" value="InterPro"/>
</dbReference>
<proteinExistence type="inferred from homology"/>
<feature type="active site" evidence="6">
    <location>
        <position position="133"/>
    </location>
</feature>
<dbReference type="InterPro" id="IPR019757">
    <property type="entry name" value="Pept_S26A_signal_pept_1_Lys-AS"/>
</dbReference>
<organism evidence="10 11">
    <name type="scientific">Paracidobacterium acidisoli</name>
    <dbReference type="NCBI Taxonomy" id="2303751"/>
    <lineage>
        <taxon>Bacteria</taxon>
        <taxon>Pseudomonadati</taxon>
        <taxon>Acidobacteriota</taxon>
        <taxon>Terriglobia</taxon>
        <taxon>Terriglobales</taxon>
        <taxon>Acidobacteriaceae</taxon>
        <taxon>Paracidobacterium</taxon>
    </lineage>
</organism>
<dbReference type="PROSITE" id="PS00760">
    <property type="entry name" value="SPASE_I_2"/>
    <property type="match status" value="1"/>
</dbReference>
<dbReference type="Proteomes" id="UP000264702">
    <property type="component" value="Unassembled WGS sequence"/>
</dbReference>
<evidence type="ECO:0000256" key="5">
    <source>
        <dbReference type="ARBA" id="ARBA00022801"/>
    </source>
</evidence>
<sequence length="338" mass="38618">MAAAQRRWPGARVQPGSWRSRKQHAGPWRSWLPLRKRMVNDAGEPMKTGLDESREAFGEGSGLTAGANGLAQATLPPPPDGAEVRRGPSAHPHSHFHIYPGPLDTTQSLLSILVIAIFVLTFIVQPFRIPSESMERTLLVGDFLLVNKTIFGPPGHWKWLLPYRPEERGDVVVFYFPVNPAEHVVKRVIGVPGDRIHLRGGVVYRNGQPLNEPYVVFEPAYPDNFRDNFPIRIYTDPGVDMHWWQQLRRTEQQGDVVVPAGQYFVMGDNRNHSRDSRYWGFVPEREVVGRPFVIYFSLRRPSTTDVQLPPDDKLGHNKDLLTRVLNFARWGRFLRIIR</sequence>
<comment type="caution">
    <text evidence="10">The sequence shown here is derived from an EMBL/GenBank/DDBJ whole genome shotgun (WGS) entry which is preliminary data.</text>
</comment>
<comment type="subcellular location">
    <subcellularLocation>
        <location evidence="7">Membrane</location>
        <topology evidence="7">Single-pass type II membrane protein</topology>
    </subcellularLocation>
</comment>
<dbReference type="InterPro" id="IPR036286">
    <property type="entry name" value="LexA/Signal_pep-like_sf"/>
</dbReference>
<dbReference type="GO" id="GO:0006465">
    <property type="term" value="P:signal peptide processing"/>
    <property type="evidence" value="ECO:0007669"/>
    <property type="project" value="InterPro"/>
</dbReference>
<evidence type="ECO:0000256" key="4">
    <source>
        <dbReference type="ARBA" id="ARBA00019232"/>
    </source>
</evidence>
<feature type="transmembrane region" description="Helical" evidence="7">
    <location>
        <begin position="109"/>
        <end position="127"/>
    </location>
</feature>
<dbReference type="EC" id="3.4.21.89" evidence="3 7"/>
<accession>A0A372INI0</accession>
<dbReference type="GO" id="GO:0009003">
    <property type="term" value="F:signal peptidase activity"/>
    <property type="evidence" value="ECO:0007669"/>
    <property type="project" value="UniProtKB-EC"/>
</dbReference>
<keyword evidence="7" id="KW-1133">Transmembrane helix</keyword>
<dbReference type="AlphaFoldDB" id="A0A372INI0"/>
<feature type="region of interest" description="Disordered" evidence="8">
    <location>
        <begin position="43"/>
        <end position="91"/>
    </location>
</feature>
<evidence type="ECO:0000259" key="9">
    <source>
        <dbReference type="Pfam" id="PF10502"/>
    </source>
</evidence>
<evidence type="ECO:0000256" key="1">
    <source>
        <dbReference type="ARBA" id="ARBA00000677"/>
    </source>
</evidence>
<evidence type="ECO:0000256" key="3">
    <source>
        <dbReference type="ARBA" id="ARBA00013208"/>
    </source>
</evidence>
<gene>
    <name evidence="10" type="primary">lepB</name>
    <name evidence="10" type="ORF">D0Y96_13785</name>
</gene>
<dbReference type="Pfam" id="PF10502">
    <property type="entry name" value="Peptidase_S26"/>
    <property type="match status" value="1"/>
</dbReference>
<keyword evidence="7" id="KW-0645">Protease</keyword>
<evidence type="ECO:0000256" key="2">
    <source>
        <dbReference type="ARBA" id="ARBA00009370"/>
    </source>
</evidence>
<dbReference type="NCBIfam" id="TIGR02227">
    <property type="entry name" value="sigpep_I_bact"/>
    <property type="match status" value="1"/>
</dbReference>
<keyword evidence="5 7" id="KW-0378">Hydrolase</keyword>
<comment type="similarity">
    <text evidence="2 7">Belongs to the peptidase S26 family.</text>
</comment>
<dbReference type="PANTHER" id="PTHR43390:SF1">
    <property type="entry name" value="CHLOROPLAST PROCESSING PEPTIDASE"/>
    <property type="match status" value="1"/>
</dbReference>
<dbReference type="InterPro" id="IPR019758">
    <property type="entry name" value="Pept_S26A_signal_pept_1_CS"/>
</dbReference>
<evidence type="ECO:0000313" key="11">
    <source>
        <dbReference type="Proteomes" id="UP000264702"/>
    </source>
</evidence>
<dbReference type="GO" id="GO:0016020">
    <property type="term" value="C:membrane"/>
    <property type="evidence" value="ECO:0007669"/>
    <property type="project" value="UniProtKB-SubCell"/>
</dbReference>
<feature type="region of interest" description="Disordered" evidence="8">
    <location>
        <begin position="1"/>
        <end position="26"/>
    </location>
</feature>
<keyword evidence="7" id="KW-0812">Transmembrane</keyword>
<dbReference type="InterPro" id="IPR019533">
    <property type="entry name" value="Peptidase_S26"/>
</dbReference>
<reference evidence="10 11" key="1">
    <citation type="submission" date="2018-08" db="EMBL/GenBank/DDBJ databases">
        <title>Acidipila sp. 4G-K13, an acidobacterium isolated from forest soil.</title>
        <authorList>
            <person name="Gao Z.-H."/>
            <person name="Qiu L.-H."/>
        </authorList>
    </citation>
    <scope>NUCLEOTIDE SEQUENCE [LARGE SCALE GENOMIC DNA]</scope>
    <source>
        <strain evidence="10 11">4G-K13</strain>
    </source>
</reference>
<evidence type="ECO:0000313" key="10">
    <source>
        <dbReference type="EMBL" id="RFU16444.1"/>
    </source>
</evidence>
<dbReference type="SUPFAM" id="SSF51306">
    <property type="entry name" value="LexA/Signal peptidase"/>
    <property type="match status" value="1"/>
</dbReference>
<name>A0A372INI0_9BACT</name>
<evidence type="ECO:0000256" key="8">
    <source>
        <dbReference type="SAM" id="MobiDB-lite"/>
    </source>
</evidence>
<keyword evidence="7" id="KW-0472">Membrane</keyword>
<dbReference type="PROSITE" id="PS00761">
    <property type="entry name" value="SPASE_I_3"/>
    <property type="match status" value="1"/>
</dbReference>
<feature type="domain" description="Peptidase S26" evidence="9">
    <location>
        <begin position="106"/>
        <end position="295"/>
    </location>
</feature>
<dbReference type="EMBL" id="QVQT01000004">
    <property type="protein sequence ID" value="RFU16444.1"/>
    <property type="molecule type" value="Genomic_DNA"/>
</dbReference>
<feature type="active site" evidence="6">
    <location>
        <position position="186"/>
    </location>
</feature>
<dbReference type="Gene3D" id="2.10.109.10">
    <property type="entry name" value="Umud Fragment, subunit A"/>
    <property type="match status" value="1"/>
</dbReference>
<comment type="catalytic activity">
    <reaction evidence="1 7">
        <text>Cleavage of hydrophobic, N-terminal signal or leader sequences from secreted and periplasmic proteins.</text>
        <dbReference type="EC" id="3.4.21.89"/>
    </reaction>
</comment>
<dbReference type="InterPro" id="IPR000223">
    <property type="entry name" value="Pept_S26A_signal_pept_1"/>
</dbReference>
<evidence type="ECO:0000256" key="7">
    <source>
        <dbReference type="RuleBase" id="RU362042"/>
    </source>
</evidence>
<keyword evidence="11" id="KW-1185">Reference proteome</keyword>
<evidence type="ECO:0000256" key="6">
    <source>
        <dbReference type="PIRSR" id="PIRSR600223-1"/>
    </source>
</evidence>
<protein>
    <recommendedName>
        <fullName evidence="4 7">Signal peptidase I</fullName>
        <ecNumber evidence="3 7">3.4.21.89</ecNumber>
    </recommendedName>
</protein>
<dbReference type="PANTHER" id="PTHR43390">
    <property type="entry name" value="SIGNAL PEPTIDASE I"/>
    <property type="match status" value="1"/>
</dbReference>
<dbReference type="CDD" id="cd06530">
    <property type="entry name" value="S26_SPase_I"/>
    <property type="match status" value="1"/>
</dbReference>
<dbReference type="PRINTS" id="PR00727">
    <property type="entry name" value="LEADERPTASE"/>
</dbReference>